<evidence type="ECO:0000313" key="10">
    <source>
        <dbReference type="Proteomes" id="UP000092573"/>
    </source>
</evidence>
<dbReference type="AlphaFoldDB" id="A0A1B1N7C7"/>
<dbReference type="PANTHER" id="PTHR47959">
    <property type="entry name" value="ATP-DEPENDENT RNA HELICASE RHLE-RELATED"/>
    <property type="match status" value="1"/>
</dbReference>
<evidence type="ECO:0000259" key="7">
    <source>
        <dbReference type="PROSITE" id="PS51192"/>
    </source>
</evidence>
<dbReference type="KEGG" id="pyg:AWM70_17685"/>
<dbReference type="GO" id="GO:0005524">
    <property type="term" value="F:ATP binding"/>
    <property type="evidence" value="ECO:0007669"/>
    <property type="project" value="UniProtKB-KW"/>
</dbReference>
<dbReference type="OrthoDB" id="9805696at2"/>
<dbReference type="InterPro" id="IPR050079">
    <property type="entry name" value="DEAD_box_RNA_helicase"/>
</dbReference>
<feature type="domain" description="Helicase C-terminal" evidence="8">
    <location>
        <begin position="204"/>
        <end position="365"/>
    </location>
</feature>
<name>A0A1B1N7C7_9BACL</name>
<feature type="region of interest" description="Disordered" evidence="6">
    <location>
        <begin position="364"/>
        <end position="470"/>
    </location>
</feature>
<dbReference type="GO" id="GO:0003724">
    <property type="term" value="F:RNA helicase activity"/>
    <property type="evidence" value="ECO:0007669"/>
    <property type="project" value="TreeGrafter"/>
</dbReference>
<dbReference type="InterPro" id="IPR044742">
    <property type="entry name" value="DEAD/DEAH_RhlB"/>
</dbReference>
<dbReference type="GO" id="GO:0003676">
    <property type="term" value="F:nucleic acid binding"/>
    <property type="evidence" value="ECO:0007669"/>
    <property type="project" value="InterPro"/>
</dbReference>
<feature type="domain" description="Helicase ATP-binding" evidence="7">
    <location>
        <begin position="21"/>
        <end position="192"/>
    </location>
</feature>
<evidence type="ECO:0000256" key="1">
    <source>
        <dbReference type="ARBA" id="ARBA00022741"/>
    </source>
</evidence>
<evidence type="ECO:0000256" key="2">
    <source>
        <dbReference type="ARBA" id="ARBA00022801"/>
    </source>
</evidence>
<keyword evidence="10" id="KW-1185">Reference proteome</keyword>
<dbReference type="InterPro" id="IPR014001">
    <property type="entry name" value="Helicase_ATP-bd"/>
</dbReference>
<dbReference type="InterPro" id="IPR011545">
    <property type="entry name" value="DEAD/DEAH_box_helicase_dom"/>
</dbReference>
<comment type="similarity">
    <text evidence="5">Belongs to the DEAD box helicase family.</text>
</comment>
<dbReference type="SUPFAM" id="SSF52540">
    <property type="entry name" value="P-loop containing nucleoside triphosphate hydrolases"/>
    <property type="match status" value="1"/>
</dbReference>
<dbReference type="EMBL" id="CP014167">
    <property type="protein sequence ID" value="ANS77311.1"/>
    <property type="molecule type" value="Genomic_DNA"/>
</dbReference>
<keyword evidence="2" id="KW-0378">Hydrolase</keyword>
<evidence type="ECO:0000256" key="3">
    <source>
        <dbReference type="ARBA" id="ARBA00022806"/>
    </source>
</evidence>
<dbReference type="InterPro" id="IPR027417">
    <property type="entry name" value="P-loop_NTPase"/>
</dbReference>
<dbReference type="Pfam" id="PF00270">
    <property type="entry name" value="DEAD"/>
    <property type="match status" value="1"/>
</dbReference>
<sequence length="470" mass="50309">MNEILKKQGIGVPTPVQEQALPVLLAGEDVIAQAQTGTGKTLAFLLPIIEKIDLRKNHPQALVILPTRELAIQVTAEARKLAAAKPGLQLLAAYGGQDVERQLRKLEGGSHLVIGTPGRLLDHMRRESLSLGGVNMLVLDEADQMLHMGFLQEVEAIIRSIPRRRQSMLFSATMPDGVRRLAKNMMNSPRDIRISSDSDIPLDNIRQLAIECTDRSKQDALVSMIERDRPYLAVIFCRTKRRAKTLNEALQEKGYASDELHGDLSQAKREQVMRSFRSAKLQLLVATDVAARGIDVEGVTHVYNYDIPQEVEYYVHRIGRTGRAGGKGLAVTFVAPKDLPELRDIERFLGLRIPRQRYEASTGLVEKAGTASQAGQAGETGRGARAESRQGKGGSGGRSAKPGGRRGAGRQGAGAGRGSGTGANGSRSGGKRGGEGRPSAGGRGGRQDSRGGSKGGRGSSSGGRGGGRRG</sequence>
<evidence type="ECO:0000256" key="4">
    <source>
        <dbReference type="ARBA" id="ARBA00022840"/>
    </source>
</evidence>
<organism evidence="9 10">
    <name type="scientific">Paenibacillus yonginensis</name>
    <dbReference type="NCBI Taxonomy" id="1462996"/>
    <lineage>
        <taxon>Bacteria</taxon>
        <taxon>Bacillati</taxon>
        <taxon>Bacillota</taxon>
        <taxon>Bacilli</taxon>
        <taxon>Bacillales</taxon>
        <taxon>Paenibacillaceae</taxon>
        <taxon>Paenibacillus</taxon>
    </lineage>
</organism>
<dbReference type="CDD" id="cd18787">
    <property type="entry name" value="SF2_C_DEAD"/>
    <property type="match status" value="1"/>
</dbReference>
<dbReference type="PROSITE" id="PS51194">
    <property type="entry name" value="HELICASE_CTER"/>
    <property type="match status" value="1"/>
</dbReference>
<dbReference type="SMART" id="SM00490">
    <property type="entry name" value="HELICc"/>
    <property type="match status" value="1"/>
</dbReference>
<protein>
    <submittedName>
        <fullName evidence="9">DEAD/DEAH box helicase</fullName>
    </submittedName>
</protein>
<dbReference type="SMART" id="SM00487">
    <property type="entry name" value="DEXDc"/>
    <property type="match status" value="1"/>
</dbReference>
<evidence type="ECO:0000313" key="9">
    <source>
        <dbReference type="EMBL" id="ANS77311.1"/>
    </source>
</evidence>
<dbReference type="PANTHER" id="PTHR47959:SF13">
    <property type="entry name" value="ATP-DEPENDENT RNA HELICASE RHLE"/>
    <property type="match status" value="1"/>
</dbReference>
<dbReference type="PROSITE" id="PS51192">
    <property type="entry name" value="HELICASE_ATP_BIND_1"/>
    <property type="match status" value="1"/>
</dbReference>
<proteinExistence type="inferred from homology"/>
<dbReference type="GO" id="GO:0016787">
    <property type="term" value="F:hydrolase activity"/>
    <property type="evidence" value="ECO:0007669"/>
    <property type="project" value="UniProtKB-KW"/>
</dbReference>
<dbReference type="Proteomes" id="UP000092573">
    <property type="component" value="Chromosome"/>
</dbReference>
<evidence type="ECO:0000256" key="6">
    <source>
        <dbReference type="SAM" id="MobiDB-lite"/>
    </source>
</evidence>
<reference evidence="9 10" key="1">
    <citation type="submission" date="2016-01" db="EMBL/GenBank/DDBJ databases">
        <title>Complete Genome Sequence of Paenibacillus yonginensis DCY84, a novel Plant Growth-Promoting Bacteria with Elicitation of Induced Systemic Resistance.</title>
        <authorList>
            <person name="Kim Y.J."/>
            <person name="Yang D.C."/>
            <person name="Sukweenadhi J."/>
        </authorList>
    </citation>
    <scope>NUCLEOTIDE SEQUENCE [LARGE SCALE GENOMIC DNA]</scope>
    <source>
        <strain evidence="9 10">DCY84</strain>
    </source>
</reference>
<evidence type="ECO:0000259" key="8">
    <source>
        <dbReference type="PROSITE" id="PS51194"/>
    </source>
</evidence>
<dbReference type="CDD" id="cd00268">
    <property type="entry name" value="DEADc"/>
    <property type="match status" value="1"/>
</dbReference>
<feature type="compositionally biased region" description="Gly residues" evidence="6">
    <location>
        <begin position="452"/>
        <end position="470"/>
    </location>
</feature>
<accession>A0A1B1N7C7</accession>
<dbReference type="InterPro" id="IPR001650">
    <property type="entry name" value="Helicase_C-like"/>
</dbReference>
<gene>
    <name evidence="9" type="ORF">AWM70_17685</name>
</gene>
<keyword evidence="4" id="KW-0067">ATP-binding</keyword>
<dbReference type="Gene3D" id="3.40.50.300">
    <property type="entry name" value="P-loop containing nucleotide triphosphate hydrolases"/>
    <property type="match status" value="2"/>
</dbReference>
<dbReference type="GO" id="GO:0005829">
    <property type="term" value="C:cytosol"/>
    <property type="evidence" value="ECO:0007669"/>
    <property type="project" value="TreeGrafter"/>
</dbReference>
<evidence type="ECO:0000256" key="5">
    <source>
        <dbReference type="ARBA" id="ARBA00038437"/>
    </source>
</evidence>
<keyword evidence="1" id="KW-0547">Nucleotide-binding</keyword>
<dbReference type="STRING" id="1462996.AWM70_17685"/>
<keyword evidence="3 9" id="KW-0347">Helicase</keyword>
<dbReference type="Pfam" id="PF00271">
    <property type="entry name" value="Helicase_C"/>
    <property type="match status" value="1"/>
</dbReference>
<feature type="compositionally biased region" description="Gly residues" evidence="6">
    <location>
        <begin position="409"/>
        <end position="423"/>
    </location>
</feature>